<gene>
    <name evidence="1" type="ORF">ZOSMA_93G00320</name>
</gene>
<accession>A0A0K9NIW6</accession>
<dbReference type="Proteomes" id="UP000036987">
    <property type="component" value="Unassembled WGS sequence"/>
</dbReference>
<comment type="caution">
    <text evidence="1">The sequence shown here is derived from an EMBL/GenBank/DDBJ whole genome shotgun (WGS) entry which is preliminary data.</text>
</comment>
<organism evidence="1 2">
    <name type="scientific">Zostera marina</name>
    <name type="common">Eelgrass</name>
    <dbReference type="NCBI Taxonomy" id="29655"/>
    <lineage>
        <taxon>Eukaryota</taxon>
        <taxon>Viridiplantae</taxon>
        <taxon>Streptophyta</taxon>
        <taxon>Embryophyta</taxon>
        <taxon>Tracheophyta</taxon>
        <taxon>Spermatophyta</taxon>
        <taxon>Magnoliopsida</taxon>
        <taxon>Liliopsida</taxon>
        <taxon>Zosteraceae</taxon>
        <taxon>Zostera</taxon>
    </lineage>
</organism>
<dbReference type="PANTHER" id="PTHR33356">
    <property type="entry name" value="TIP41-LIKE PROTEIN"/>
    <property type="match status" value="1"/>
</dbReference>
<dbReference type="AlphaFoldDB" id="A0A0K9NIW6"/>
<dbReference type="OrthoDB" id="747893at2759"/>
<evidence type="ECO:0000313" key="1">
    <source>
        <dbReference type="EMBL" id="KMZ56568.1"/>
    </source>
</evidence>
<protein>
    <submittedName>
        <fullName evidence="1">Uncharacterized protein</fullName>
    </submittedName>
</protein>
<keyword evidence="2" id="KW-1185">Reference proteome</keyword>
<name>A0A0K9NIW6_ZOSMR</name>
<sequence>MAAEILDDAHFFLPSDILSDDFPDDFPYDHQPFSNDDVLTCNKLPSTVAWASSHLRLHPQPPTVEDMLFASTGQVMSISHGDVDVRQNTLHHAMPSHKPTQHSVSNGYRSSPTANTHHRQLQVHQFNHLKRQQMLKQQQNRSRGGLFQETSADMRALFLATPSSRKQSYGGTGVFFPRRVGCSIDSNKKSACSTVQSVLLPARVVQALNLNLDSLDHFNQRNHGGFMLDHDTVIARSGGIFSHENERGFVGGLQRSLAPVTFPNSVNHHLSNTY</sequence>
<dbReference type="EMBL" id="LFYR01002156">
    <property type="protein sequence ID" value="KMZ56568.1"/>
    <property type="molecule type" value="Genomic_DNA"/>
</dbReference>
<reference evidence="2" key="1">
    <citation type="journal article" date="2016" name="Nature">
        <title>The genome of the seagrass Zostera marina reveals angiosperm adaptation to the sea.</title>
        <authorList>
            <person name="Olsen J.L."/>
            <person name="Rouze P."/>
            <person name="Verhelst B."/>
            <person name="Lin Y.-C."/>
            <person name="Bayer T."/>
            <person name="Collen J."/>
            <person name="Dattolo E."/>
            <person name="De Paoli E."/>
            <person name="Dittami S."/>
            <person name="Maumus F."/>
            <person name="Michel G."/>
            <person name="Kersting A."/>
            <person name="Lauritano C."/>
            <person name="Lohaus R."/>
            <person name="Toepel M."/>
            <person name="Tonon T."/>
            <person name="Vanneste K."/>
            <person name="Amirebrahimi M."/>
            <person name="Brakel J."/>
            <person name="Bostroem C."/>
            <person name="Chovatia M."/>
            <person name="Grimwood J."/>
            <person name="Jenkins J.W."/>
            <person name="Jueterbock A."/>
            <person name="Mraz A."/>
            <person name="Stam W.T."/>
            <person name="Tice H."/>
            <person name="Bornberg-Bauer E."/>
            <person name="Green P.J."/>
            <person name="Pearson G.A."/>
            <person name="Procaccini G."/>
            <person name="Duarte C.M."/>
            <person name="Schmutz J."/>
            <person name="Reusch T.B.H."/>
            <person name="Van de Peer Y."/>
        </authorList>
    </citation>
    <scope>NUCLEOTIDE SEQUENCE [LARGE SCALE GENOMIC DNA]</scope>
    <source>
        <strain evidence="2">cv. Finnish</strain>
    </source>
</reference>
<evidence type="ECO:0000313" key="2">
    <source>
        <dbReference type="Proteomes" id="UP000036987"/>
    </source>
</evidence>
<dbReference type="STRING" id="29655.A0A0K9NIW6"/>
<dbReference type="PANTHER" id="PTHR33356:SF5">
    <property type="entry name" value="TIP41-LIKE PROTEIN"/>
    <property type="match status" value="1"/>
</dbReference>
<proteinExistence type="predicted"/>